<gene>
    <name evidence="1" type="ORF">BU25DRAFT_104662</name>
</gene>
<evidence type="ECO:0000313" key="2">
    <source>
        <dbReference type="Proteomes" id="UP000799754"/>
    </source>
</evidence>
<proteinExistence type="predicted"/>
<accession>A0ACB6RWP7</accession>
<organism evidence="1 2">
    <name type="scientific">Macroventuria anomochaeta</name>
    <dbReference type="NCBI Taxonomy" id="301207"/>
    <lineage>
        <taxon>Eukaryota</taxon>
        <taxon>Fungi</taxon>
        <taxon>Dikarya</taxon>
        <taxon>Ascomycota</taxon>
        <taxon>Pezizomycotina</taxon>
        <taxon>Dothideomycetes</taxon>
        <taxon>Pleosporomycetidae</taxon>
        <taxon>Pleosporales</taxon>
        <taxon>Pleosporineae</taxon>
        <taxon>Didymellaceae</taxon>
        <taxon>Macroventuria</taxon>
    </lineage>
</organism>
<evidence type="ECO:0000313" key="1">
    <source>
        <dbReference type="EMBL" id="KAF2625840.1"/>
    </source>
</evidence>
<sequence length="2243" mass="244633">MIPSFTTTDNPEETKRRRRFSSPFRRSRSRPRSVSATFPSTTLLVSSTSLTATPNDIPDIPKAFQGRPHSYHAPDLGMHPAYRGSTDQLTPTSPSHERGRTNVQASLARSSFVTETEVRDDTVPPVPSIPTGIDNERQGRRSRSWGNAGLMLQSAIRHTRPPAKSSRSLGASPIITQFDVPDRTGEPAPHATEVSPRGPWNDDEHGKNDSPRTRHSSPITKGLWMGDTSPVLSKRTPTKADETEDDGFHQPVLPKDTDGTLAPADLVQLSKHHDEPIDTPPKKLSKKLEGEILFDTTKQSPTKSPSCLVEGSQIPGPGTLLSTTKSNDSSNDRVGVKEEAPLPQEFVMQLSGEISPLLHSSKASLREVSDDEGEVLSPAGAGLTGDQIEQRLKWETEVIGGDVSDDEENVLGLRDQRQSNLSHTVVTDKDDEQAGRKAQTFGATTIFDEDDRPLKSSSPEAGSSHMITRIRQSNQANYETKTIGVGNVSPTSDHAGPSSTRRASTQALAMQSALESKVIGTGDVSPVSTRSSVLVASPSKVFKDNDREIEHVEEPTTSSIERFYTAGVSFDLEPARSKPLESDAGEDVGERPRIERFETAQEGVQGSSELTIPKVRHPASRYATVLASEPVVSYKEYTGSSSSSSVDMLEAIIPQAPSGALTPQRAERADMPQAATRRVSASQLQVVHAVEEYAASNSSLASWDQDSNAADAISEPGAVVEMMDESDLVTPVAQVPRNAAHHGQQADQAGNFKNNSSYAASNGYFNEQSVSDSVHQGQQNPVSTSNMTVPERSKSLLSIISSAVSSTPISPASSNAGRSTPSTIHRMQRDFSNAKRTNLMEVQIPEEPTSAKDDQTPTARHEDYDLYADHNGVVKDVRDNNGQPLRLASTSSAAPTQLARTTTGASSIATAPDVQDSPGRRYSFERPMSFISGPQDDDGRPQDQINQPLAGSIAAPPIPPQSKRRSQQYPRTTSGAIYSNFEPVQDTHWPPGEVTSQPPVQSVQPPVHEPAPAKVVRQPTRFVPHTHEDEDEDEEPAQQTPNLPPQRTPPSIPSERLVADGQPPPNGIPQDQHAQDPRVAQNPNIQCRSVSAPLQRISMPGHDPRVISQPLGSPPAGPSMGPRNEFEYQQQMMQLQAKYPRFRGAESQALNVQQPSPTQQGFQAHEKSSSKPRLAAAMKGIVGGTSPNAPNVSNAPLAPSSLAPTAPPTEASRAESFVSAVSSMSREPTTSTPGGQPGIVAGPQSPPSLGAESHYSHVSQGSTQVQPAQSRHDLTMPAIPAQYQSFHPQQQQHSQLAPPQQSGQSQGYRASTSAIPDAGKKKRFSAFTGLFGKGTAAAELQGKFKMSREEKKAQKAQRHTSQPVLQSPPTKQWPPPNMQFIAPQQPNNPPGQGLPPAGHAAQAVDPRFMPSHGAPHLHPQGASGMHQPQGLPQTHAQPQLQPQMQQGYPPQQQRPIAQPDEGSAYLRTKQMAEEHQARQTAGQPPRPVYGNPTSVGSVPRPSSEQPHQPARQSFQRPPPSNGYYYPEKPPPEQGAYMSSQEEQQQRALQLRQQQQLEAERRLNGGLPPSPGEQGAYGASAASRQQAQQQQRPPSMEQGAYGASQVARQQALQQRQKPGFEQGAYGATHEERQRLQQQGNYPLPGPEAFGRSQIHYDQIQQHGPPQRTHVPPQHERQQIPQNHHQPAMTREEHMKQAEHELAQHRWQQQQTQLRESHLQQQAQLAQQQAANRSVSGPLLNQASPPASPVGQRHVSSPVVEPQYDTPPIPGAYGHVQGVFVSPLDQPHAYTTPHDQFRRQESDPHMQPISPQVSAPNARHHSDASSVSVVSPISGPTPEPSATGQAADQRLQKPRMPSISEVHQQAPPQERPWHMNFPAGTTEQDIVRARQKQFFQQQFASQQQAQAERHASSPSPRVSPDKQSPPFSAPFQQSQEQGGGFREVLPRKSPQPYAAPQSAPLDRRSPRSSQQTPSHPNESAGWPLHSSPGLAGPQPPTNEPHTPRHPEDFDQRPSHVEDPRHTAYDHRRYEPTPPNESQRVPPPNQQPQYDENVPDEAPPSYDGPGVPNDGMEKSNPDRPRPPNIITAPTDRGRQQDGRPRQASLGLMQHPQPASMAASPQRTAPDMGAESLRRQMLQQEEHARMERIQRSQMQAVQRQREQQERDAARARAQELERSVSGGGRVGSLRSVRGSHNGGTPGWERRGLQGGSSRPVFELPAVEDEEPVMRATSFPGQEWVPPMYVDD</sequence>
<name>A0ACB6RWP7_9PLEO</name>
<dbReference type="Proteomes" id="UP000799754">
    <property type="component" value="Unassembled WGS sequence"/>
</dbReference>
<comment type="caution">
    <text evidence="1">The sequence shown here is derived from an EMBL/GenBank/DDBJ whole genome shotgun (WGS) entry which is preliminary data.</text>
</comment>
<dbReference type="EMBL" id="MU006723">
    <property type="protein sequence ID" value="KAF2625840.1"/>
    <property type="molecule type" value="Genomic_DNA"/>
</dbReference>
<reference evidence="1" key="1">
    <citation type="journal article" date="2020" name="Stud. Mycol.">
        <title>101 Dothideomycetes genomes: a test case for predicting lifestyles and emergence of pathogens.</title>
        <authorList>
            <person name="Haridas S."/>
            <person name="Albert R."/>
            <person name="Binder M."/>
            <person name="Bloem J."/>
            <person name="Labutti K."/>
            <person name="Salamov A."/>
            <person name="Andreopoulos B."/>
            <person name="Baker S."/>
            <person name="Barry K."/>
            <person name="Bills G."/>
            <person name="Bluhm B."/>
            <person name="Cannon C."/>
            <person name="Castanera R."/>
            <person name="Culley D."/>
            <person name="Daum C."/>
            <person name="Ezra D."/>
            <person name="Gonzalez J."/>
            <person name="Henrissat B."/>
            <person name="Kuo A."/>
            <person name="Liang C."/>
            <person name="Lipzen A."/>
            <person name="Lutzoni F."/>
            <person name="Magnuson J."/>
            <person name="Mondo S."/>
            <person name="Nolan M."/>
            <person name="Ohm R."/>
            <person name="Pangilinan J."/>
            <person name="Park H.-J."/>
            <person name="Ramirez L."/>
            <person name="Alfaro M."/>
            <person name="Sun H."/>
            <person name="Tritt A."/>
            <person name="Yoshinaga Y."/>
            <person name="Zwiers L.-H."/>
            <person name="Turgeon B."/>
            <person name="Goodwin S."/>
            <person name="Spatafora J."/>
            <person name="Crous P."/>
            <person name="Grigoriev I."/>
        </authorList>
    </citation>
    <scope>NUCLEOTIDE SEQUENCE</scope>
    <source>
        <strain evidence="1">CBS 525.71</strain>
    </source>
</reference>
<keyword evidence="2" id="KW-1185">Reference proteome</keyword>
<protein>
    <submittedName>
        <fullName evidence="1">Uncharacterized protein</fullName>
    </submittedName>
</protein>